<keyword evidence="7" id="KW-0963">Cytoplasm</keyword>
<evidence type="ECO:0000256" key="2">
    <source>
        <dbReference type="ARBA" id="ARBA00022722"/>
    </source>
</evidence>
<dbReference type="InterPro" id="IPR023091">
    <property type="entry name" value="MetalPrtase_cat_dom_sf_prd"/>
</dbReference>
<comment type="subcellular location">
    <subcellularLocation>
        <location evidence="7">Cytoplasm</location>
    </subcellularLocation>
</comment>
<dbReference type="Pfam" id="PF02130">
    <property type="entry name" value="YbeY"/>
    <property type="match status" value="1"/>
</dbReference>
<keyword evidence="5 7" id="KW-0378">Hydrolase</keyword>
<organism evidence="8 9">
    <name type="scientific">Plesiocystis pacifica SIR-1</name>
    <dbReference type="NCBI Taxonomy" id="391625"/>
    <lineage>
        <taxon>Bacteria</taxon>
        <taxon>Pseudomonadati</taxon>
        <taxon>Myxococcota</taxon>
        <taxon>Polyangia</taxon>
        <taxon>Nannocystales</taxon>
        <taxon>Nannocystaceae</taxon>
        <taxon>Plesiocystis</taxon>
    </lineage>
</organism>
<dbReference type="EC" id="3.1.-.-" evidence="7"/>
<feature type="binding site" evidence="7">
    <location>
        <position position="128"/>
    </location>
    <ligand>
        <name>Zn(2+)</name>
        <dbReference type="ChEBI" id="CHEBI:29105"/>
        <note>catalytic</note>
    </ligand>
</feature>
<keyword evidence="7" id="KW-0698">rRNA processing</keyword>
<evidence type="ECO:0000313" key="9">
    <source>
        <dbReference type="Proteomes" id="UP000005801"/>
    </source>
</evidence>
<dbReference type="GO" id="GO:0008270">
    <property type="term" value="F:zinc ion binding"/>
    <property type="evidence" value="ECO:0007669"/>
    <property type="project" value="UniProtKB-UniRule"/>
</dbReference>
<evidence type="ECO:0000256" key="3">
    <source>
        <dbReference type="ARBA" id="ARBA00022723"/>
    </source>
</evidence>
<evidence type="ECO:0000256" key="7">
    <source>
        <dbReference type="HAMAP-Rule" id="MF_00009"/>
    </source>
</evidence>
<evidence type="ECO:0000313" key="8">
    <source>
        <dbReference type="EMBL" id="EDM79097.1"/>
    </source>
</evidence>
<dbReference type="STRING" id="391625.PPSIR1_10855"/>
<comment type="similarity">
    <text evidence="1 7">Belongs to the endoribonuclease YbeY family.</text>
</comment>
<evidence type="ECO:0000256" key="4">
    <source>
        <dbReference type="ARBA" id="ARBA00022759"/>
    </source>
</evidence>
<dbReference type="Proteomes" id="UP000005801">
    <property type="component" value="Unassembled WGS sequence"/>
</dbReference>
<keyword evidence="3 7" id="KW-0479">Metal-binding</keyword>
<feature type="binding site" evidence="7">
    <location>
        <position position="122"/>
    </location>
    <ligand>
        <name>Zn(2+)</name>
        <dbReference type="ChEBI" id="CHEBI:29105"/>
        <note>catalytic</note>
    </ligand>
</feature>
<feature type="binding site" evidence="7">
    <location>
        <position position="118"/>
    </location>
    <ligand>
        <name>Zn(2+)</name>
        <dbReference type="ChEBI" id="CHEBI:29105"/>
        <note>catalytic</note>
    </ligand>
</feature>
<dbReference type="SUPFAM" id="SSF55486">
    <property type="entry name" value="Metalloproteases ('zincins'), catalytic domain"/>
    <property type="match status" value="1"/>
</dbReference>
<evidence type="ECO:0000256" key="6">
    <source>
        <dbReference type="ARBA" id="ARBA00022833"/>
    </source>
</evidence>
<comment type="function">
    <text evidence="7">Single strand-specific metallo-endoribonuclease involved in late-stage 70S ribosome quality control and in maturation of the 3' terminus of the 16S rRNA.</text>
</comment>
<dbReference type="GO" id="GO:0005737">
    <property type="term" value="C:cytoplasm"/>
    <property type="evidence" value="ECO:0007669"/>
    <property type="project" value="UniProtKB-SubCell"/>
</dbReference>
<dbReference type="EMBL" id="ABCS01000023">
    <property type="protein sequence ID" value="EDM79097.1"/>
    <property type="molecule type" value="Genomic_DNA"/>
</dbReference>
<name>A6G505_9BACT</name>
<dbReference type="AlphaFoldDB" id="A6G505"/>
<dbReference type="InterPro" id="IPR002036">
    <property type="entry name" value="YbeY"/>
</dbReference>
<dbReference type="PANTHER" id="PTHR46986">
    <property type="entry name" value="ENDORIBONUCLEASE YBEY, CHLOROPLASTIC"/>
    <property type="match status" value="1"/>
</dbReference>
<keyword evidence="4 7" id="KW-0255">Endonuclease</keyword>
<dbReference type="NCBIfam" id="TIGR00043">
    <property type="entry name" value="rRNA maturation RNase YbeY"/>
    <property type="match status" value="1"/>
</dbReference>
<dbReference type="eggNOG" id="COG0319">
    <property type="taxonomic scope" value="Bacteria"/>
</dbReference>
<dbReference type="GO" id="GO:0004222">
    <property type="term" value="F:metalloendopeptidase activity"/>
    <property type="evidence" value="ECO:0007669"/>
    <property type="project" value="InterPro"/>
</dbReference>
<dbReference type="GO" id="GO:0006364">
    <property type="term" value="P:rRNA processing"/>
    <property type="evidence" value="ECO:0007669"/>
    <property type="project" value="UniProtKB-UniRule"/>
</dbReference>
<reference evidence="8 9" key="1">
    <citation type="submission" date="2007-06" db="EMBL/GenBank/DDBJ databases">
        <authorList>
            <person name="Shimkets L."/>
            <person name="Ferriera S."/>
            <person name="Johnson J."/>
            <person name="Kravitz S."/>
            <person name="Beeson K."/>
            <person name="Sutton G."/>
            <person name="Rogers Y.-H."/>
            <person name="Friedman R."/>
            <person name="Frazier M."/>
            <person name="Venter J.C."/>
        </authorList>
    </citation>
    <scope>NUCLEOTIDE SEQUENCE [LARGE SCALE GENOMIC DNA]</scope>
    <source>
        <strain evidence="8 9">SIR-1</strain>
    </source>
</reference>
<evidence type="ECO:0000256" key="1">
    <source>
        <dbReference type="ARBA" id="ARBA00010875"/>
    </source>
</evidence>
<comment type="cofactor">
    <cofactor evidence="7">
        <name>Zn(2+)</name>
        <dbReference type="ChEBI" id="CHEBI:29105"/>
    </cofactor>
    <text evidence="7">Binds 1 zinc ion.</text>
</comment>
<comment type="caution">
    <text evidence="8">The sequence shown here is derived from an EMBL/GenBank/DDBJ whole genome shotgun (WGS) entry which is preliminary data.</text>
</comment>
<dbReference type="GO" id="GO:0004521">
    <property type="term" value="F:RNA endonuclease activity"/>
    <property type="evidence" value="ECO:0007669"/>
    <property type="project" value="UniProtKB-UniRule"/>
</dbReference>
<dbReference type="Gene3D" id="3.40.390.30">
    <property type="entry name" value="Metalloproteases ('zincins'), catalytic domain"/>
    <property type="match status" value="1"/>
</dbReference>
<keyword evidence="6 7" id="KW-0862">Zinc</keyword>
<proteinExistence type="inferred from homology"/>
<protein>
    <recommendedName>
        <fullName evidence="7">Endoribonuclease YbeY</fullName>
        <ecNumber evidence="7">3.1.-.-</ecNumber>
    </recommendedName>
</protein>
<accession>A6G505</accession>
<dbReference type="PANTHER" id="PTHR46986:SF1">
    <property type="entry name" value="ENDORIBONUCLEASE YBEY, CHLOROPLASTIC"/>
    <property type="match status" value="1"/>
</dbReference>
<keyword evidence="9" id="KW-1185">Reference proteome</keyword>
<dbReference type="HAMAP" id="MF_00009">
    <property type="entry name" value="Endoribonucl_YbeY"/>
    <property type="match status" value="1"/>
</dbReference>
<keyword evidence="2 7" id="KW-0540">Nuclease</keyword>
<sequence length="166" mass="18484">MTTMHASPTFSIAPSVRARVAPAMLRALSRRLRRAARRLHIPPEELAVLGVRITDDEEMSALHLRYMGEEGPTDVLSFTGDGPGDLGDLVLDWQAIERQAAAPTDAARLDEATVLMVHGLAHLTGHDHRDRVEGRRMHLDERRVLRSLGVASPPRPYAPRLLRREP</sequence>
<keyword evidence="7" id="KW-0690">Ribosome biogenesis</keyword>
<gene>
    <name evidence="7" type="primary">ybeY</name>
    <name evidence="8" type="ORF">PPSIR1_10855</name>
</gene>
<evidence type="ECO:0000256" key="5">
    <source>
        <dbReference type="ARBA" id="ARBA00022801"/>
    </source>
</evidence>